<name>A0A1T0ADW6_GLAPU</name>
<feature type="transmembrane region" description="Helical" evidence="1">
    <location>
        <begin position="5"/>
        <end position="26"/>
    </location>
</feature>
<gene>
    <name evidence="2" type="ORF">N5925_04405</name>
</gene>
<proteinExistence type="predicted"/>
<organism evidence="2 3">
    <name type="scientific">Glaesserella parasuis</name>
    <name type="common">Haemophilus parasuis</name>
    <dbReference type="NCBI Taxonomy" id="738"/>
    <lineage>
        <taxon>Bacteria</taxon>
        <taxon>Pseudomonadati</taxon>
        <taxon>Pseudomonadota</taxon>
        <taxon>Gammaproteobacteria</taxon>
        <taxon>Pasteurellales</taxon>
        <taxon>Pasteurellaceae</taxon>
        <taxon>Glaesserella</taxon>
    </lineage>
</organism>
<evidence type="ECO:0000313" key="2">
    <source>
        <dbReference type="EMBL" id="MDD2167861.1"/>
    </source>
</evidence>
<dbReference type="Proteomes" id="UP001148834">
    <property type="component" value="Unassembled WGS sequence"/>
</dbReference>
<sequence>MLFKFLDNVFTVVGLFFVSILALIGITFAVTYIPVIIGIVVTVIVLAWANSYIQSSLKPNKLPKFLQARNPILRNMQKQLLIGFKKSSL</sequence>
<feature type="transmembrane region" description="Helical" evidence="1">
    <location>
        <begin position="32"/>
        <end position="53"/>
    </location>
</feature>
<protein>
    <submittedName>
        <fullName evidence="2">Uncharacterized protein</fullName>
    </submittedName>
</protein>
<keyword evidence="1" id="KW-1133">Transmembrane helix</keyword>
<accession>A0A1T0ADW6</accession>
<comment type="caution">
    <text evidence="2">The sequence shown here is derived from an EMBL/GenBank/DDBJ whole genome shotgun (WGS) entry which is preliminary data.</text>
</comment>
<keyword evidence="1" id="KW-0472">Membrane</keyword>
<dbReference type="RefSeq" id="WP_035523003.1">
    <property type="nucleotide sequence ID" value="NZ_CBCRUP010000014.1"/>
</dbReference>
<reference evidence="2" key="1">
    <citation type="submission" date="2022-09" db="EMBL/GenBank/DDBJ databases">
        <title>Molecular characterization of Glaesserella parasuis strains circulating in commercial swine farms using whole-genome sequencing.</title>
        <authorList>
            <person name="Mugabi R."/>
            <person name="Clavijo M."/>
            <person name="Li G."/>
        </authorList>
    </citation>
    <scope>NUCLEOTIDE SEQUENCE</scope>
    <source>
        <strain evidence="2">0435-53</strain>
    </source>
</reference>
<dbReference type="EMBL" id="JAODIR010000016">
    <property type="protein sequence ID" value="MDD2167861.1"/>
    <property type="molecule type" value="Genomic_DNA"/>
</dbReference>
<dbReference type="AlphaFoldDB" id="A0A1T0ADW6"/>
<keyword evidence="1" id="KW-0812">Transmembrane</keyword>
<evidence type="ECO:0000313" key="3">
    <source>
        <dbReference type="Proteomes" id="UP001148834"/>
    </source>
</evidence>
<evidence type="ECO:0000256" key="1">
    <source>
        <dbReference type="SAM" id="Phobius"/>
    </source>
</evidence>